<keyword evidence="3" id="KW-0479">Metal-binding</keyword>
<organism evidence="7 8">
    <name type="scientific">Weizmannia acidilactici</name>
    <dbReference type="NCBI Taxonomy" id="2607726"/>
    <lineage>
        <taxon>Bacteria</taxon>
        <taxon>Bacillati</taxon>
        <taxon>Bacillota</taxon>
        <taxon>Bacilli</taxon>
        <taxon>Bacillales</taxon>
        <taxon>Bacillaceae</taxon>
        <taxon>Heyndrickxia</taxon>
    </lineage>
</organism>
<keyword evidence="5" id="KW-0560">Oxidoreductase</keyword>
<keyword evidence="8" id="KW-1185">Reference proteome</keyword>
<dbReference type="GO" id="GO:0034079">
    <property type="term" value="P:butanediol biosynthetic process"/>
    <property type="evidence" value="ECO:0007669"/>
    <property type="project" value="TreeGrafter"/>
</dbReference>
<dbReference type="Gene3D" id="3.90.180.10">
    <property type="entry name" value="Medium-chain alcohol dehydrogenases, catalytic domain"/>
    <property type="match status" value="1"/>
</dbReference>
<dbReference type="Proteomes" id="UP000391919">
    <property type="component" value="Unassembled WGS sequence"/>
</dbReference>
<comment type="cofactor">
    <cofactor evidence="1">
        <name>Zn(2+)</name>
        <dbReference type="ChEBI" id="CHEBI:29105"/>
    </cofactor>
</comment>
<dbReference type="PANTHER" id="PTHR43161">
    <property type="entry name" value="SORBITOL DEHYDROGENASE"/>
    <property type="match status" value="1"/>
</dbReference>
<feature type="domain" description="Alcohol dehydrogenase-like N-terminal" evidence="6">
    <location>
        <begin position="2"/>
        <end position="77"/>
    </location>
</feature>
<dbReference type="Gene3D" id="3.40.50.720">
    <property type="entry name" value="NAD(P)-binding Rossmann-like Domain"/>
    <property type="match status" value="1"/>
</dbReference>
<dbReference type="InterPro" id="IPR013154">
    <property type="entry name" value="ADH-like_N"/>
</dbReference>
<dbReference type="AlphaFoldDB" id="A0A5J4JE33"/>
<evidence type="ECO:0000256" key="3">
    <source>
        <dbReference type="ARBA" id="ARBA00022723"/>
    </source>
</evidence>
<comment type="similarity">
    <text evidence="2">Belongs to the zinc-containing alcohol dehydrogenase family.</text>
</comment>
<dbReference type="GO" id="GO:0000721">
    <property type="term" value="F:(R,R)-butanediol dehydrogenase activity"/>
    <property type="evidence" value="ECO:0007669"/>
    <property type="project" value="TreeGrafter"/>
</dbReference>
<name>A0A5J4JE33_9BACI</name>
<accession>A0A5J4JE33</accession>
<comment type="caution">
    <text evidence="7">The sequence shown here is derived from an EMBL/GenBank/DDBJ whole genome shotgun (WGS) entry which is preliminary data.</text>
</comment>
<evidence type="ECO:0000313" key="7">
    <source>
        <dbReference type="EMBL" id="GER70353.1"/>
    </source>
</evidence>
<evidence type="ECO:0000259" key="6">
    <source>
        <dbReference type="Pfam" id="PF08240"/>
    </source>
</evidence>
<keyword evidence="4" id="KW-0862">Zinc</keyword>
<dbReference type="InterPro" id="IPR011032">
    <property type="entry name" value="GroES-like_sf"/>
</dbReference>
<dbReference type="InterPro" id="IPR002328">
    <property type="entry name" value="ADH_Zn_CS"/>
</dbReference>
<dbReference type="PROSITE" id="PS00059">
    <property type="entry name" value="ADH_ZINC"/>
    <property type="match status" value="1"/>
</dbReference>
<dbReference type="PANTHER" id="PTHR43161:SF23">
    <property type="entry name" value="(R,R)-BUTANEDIOL DEHYDROGENASE-RELATED"/>
    <property type="match status" value="1"/>
</dbReference>
<dbReference type="Pfam" id="PF08240">
    <property type="entry name" value="ADH_N"/>
    <property type="match status" value="1"/>
</dbReference>
<sequence>MQAPITLGHEFSGIVEETGKKVTRFKKGDRVVINPLITYGNKPPEYDIYDGFQFVGLGSDGAFADYTVVKEKNVYALLDILSLEEGALVEPTAVAVQALKEGDLRFGQTAVIFGASPIGLLNGACSQSGRCKQNCCAGCIRNTA</sequence>
<reference evidence="7 8" key="1">
    <citation type="submission" date="2019-09" db="EMBL/GenBank/DDBJ databases">
        <title>Draft genome sequence of Bacillus sp. JC-7.</title>
        <authorList>
            <person name="Tanaka N."/>
            <person name="Shiwa Y."/>
            <person name="Fujita N."/>
            <person name="Tanasupawat S."/>
        </authorList>
    </citation>
    <scope>NUCLEOTIDE SEQUENCE [LARGE SCALE GENOMIC DNA]</scope>
    <source>
        <strain evidence="7 8">JC-7</strain>
    </source>
</reference>
<dbReference type="SUPFAM" id="SSF50129">
    <property type="entry name" value="GroES-like"/>
    <property type="match status" value="1"/>
</dbReference>
<protein>
    <recommendedName>
        <fullName evidence="6">Alcohol dehydrogenase-like N-terminal domain-containing protein</fullName>
    </recommendedName>
</protein>
<evidence type="ECO:0000256" key="2">
    <source>
        <dbReference type="ARBA" id="ARBA00008072"/>
    </source>
</evidence>
<dbReference type="EMBL" id="BKZQ01000018">
    <property type="protein sequence ID" value="GER70353.1"/>
    <property type="molecule type" value="Genomic_DNA"/>
</dbReference>
<evidence type="ECO:0000256" key="5">
    <source>
        <dbReference type="ARBA" id="ARBA00023002"/>
    </source>
</evidence>
<evidence type="ECO:0000256" key="4">
    <source>
        <dbReference type="ARBA" id="ARBA00022833"/>
    </source>
</evidence>
<gene>
    <name evidence="7" type="ORF">BpJC7_16560</name>
</gene>
<evidence type="ECO:0000256" key="1">
    <source>
        <dbReference type="ARBA" id="ARBA00001947"/>
    </source>
</evidence>
<dbReference type="GO" id="GO:0008270">
    <property type="term" value="F:zinc ion binding"/>
    <property type="evidence" value="ECO:0007669"/>
    <property type="project" value="InterPro"/>
</dbReference>
<proteinExistence type="inferred from homology"/>
<evidence type="ECO:0000313" key="8">
    <source>
        <dbReference type="Proteomes" id="UP000391919"/>
    </source>
</evidence>
<dbReference type="GO" id="GO:0005737">
    <property type="term" value="C:cytoplasm"/>
    <property type="evidence" value="ECO:0007669"/>
    <property type="project" value="TreeGrafter"/>
</dbReference>